<protein>
    <recommendedName>
        <fullName evidence="3">Phage tail protein</fullName>
    </recommendedName>
</protein>
<evidence type="ECO:0008006" key="3">
    <source>
        <dbReference type="Google" id="ProtNLM"/>
    </source>
</evidence>
<sequence>MPFKKSRWSRIASPFKHLNRSTITTYPGVYIEEDASLSLSISHGNTAIPVFIGRFQPKKTSATPKAIRVSSWLDFTNLFNVGCITSIAITSTKPTPPPPTPPSGKVVGDTTVVATTNIALNAGDTSSGYNYAVAVGTYTTSSDAVKLYFQNGGGPCYILPVANPQDTATSSNRTETRLNTASIQSLRRR</sequence>
<comment type="caution">
    <text evidence="1">The sequence shown here is derived from an EMBL/GenBank/DDBJ whole genome shotgun (WGS) entry which is preliminary data.</text>
</comment>
<evidence type="ECO:0000313" key="2">
    <source>
        <dbReference type="Proteomes" id="UP001212996"/>
    </source>
</evidence>
<dbReference type="EMBL" id="JAQMFO010000006">
    <property type="protein sequence ID" value="MDB6371559.1"/>
    <property type="molecule type" value="Genomic_DNA"/>
</dbReference>
<organism evidence="1 2">
    <name type="scientific">Photorhabdus bodei</name>
    <dbReference type="NCBI Taxonomy" id="2029681"/>
    <lineage>
        <taxon>Bacteria</taxon>
        <taxon>Pseudomonadati</taxon>
        <taxon>Pseudomonadota</taxon>
        <taxon>Gammaproteobacteria</taxon>
        <taxon>Enterobacterales</taxon>
        <taxon>Morganellaceae</taxon>
        <taxon>Photorhabdus</taxon>
    </lineage>
</organism>
<dbReference type="Proteomes" id="UP001212996">
    <property type="component" value="Unassembled WGS sequence"/>
</dbReference>
<gene>
    <name evidence="1" type="ORF">PH362_06205</name>
</gene>
<reference evidence="1" key="1">
    <citation type="submission" date="2023-01" db="EMBL/GenBank/DDBJ databases">
        <title>Genome sequencing of Photorhabdus bodei 09-20.</title>
        <authorList>
            <person name="Kalindamar S."/>
            <person name="Kumru S."/>
        </authorList>
    </citation>
    <scope>NUCLEOTIDE SEQUENCE</scope>
    <source>
        <strain evidence="1">09-20</strain>
    </source>
</reference>
<proteinExistence type="predicted"/>
<evidence type="ECO:0000313" key="1">
    <source>
        <dbReference type="EMBL" id="MDB6371559.1"/>
    </source>
</evidence>
<name>A0AAW6BI81_9GAMM</name>
<accession>A0AAW6BI81</accession>
<dbReference type="AlphaFoldDB" id="A0AAW6BI81"/>